<dbReference type="EMBL" id="UYJE01006333">
    <property type="protein sequence ID" value="VDI45154.1"/>
    <property type="molecule type" value="Genomic_DNA"/>
</dbReference>
<keyword evidence="3" id="KW-1185">Reference proteome</keyword>
<reference evidence="2" key="1">
    <citation type="submission" date="2018-11" db="EMBL/GenBank/DDBJ databases">
        <authorList>
            <person name="Alioto T."/>
            <person name="Alioto T."/>
        </authorList>
    </citation>
    <scope>NUCLEOTIDE SEQUENCE</scope>
</reference>
<organism evidence="2 3">
    <name type="scientific">Mytilus galloprovincialis</name>
    <name type="common">Mediterranean mussel</name>
    <dbReference type="NCBI Taxonomy" id="29158"/>
    <lineage>
        <taxon>Eukaryota</taxon>
        <taxon>Metazoa</taxon>
        <taxon>Spiralia</taxon>
        <taxon>Lophotrochozoa</taxon>
        <taxon>Mollusca</taxon>
        <taxon>Bivalvia</taxon>
        <taxon>Autobranchia</taxon>
        <taxon>Pteriomorphia</taxon>
        <taxon>Mytilida</taxon>
        <taxon>Mytiloidea</taxon>
        <taxon>Mytilidae</taxon>
        <taxon>Mytilinae</taxon>
        <taxon>Mytilus</taxon>
    </lineage>
</organism>
<feature type="compositionally biased region" description="Basic and acidic residues" evidence="1">
    <location>
        <begin position="67"/>
        <end position="80"/>
    </location>
</feature>
<proteinExistence type="predicted"/>
<feature type="compositionally biased region" description="Basic and acidic residues" evidence="1">
    <location>
        <begin position="116"/>
        <end position="129"/>
    </location>
</feature>
<comment type="caution">
    <text evidence="2">The sequence shown here is derived from an EMBL/GenBank/DDBJ whole genome shotgun (WGS) entry which is preliminary data.</text>
</comment>
<evidence type="ECO:0000256" key="1">
    <source>
        <dbReference type="SAM" id="MobiDB-lite"/>
    </source>
</evidence>
<feature type="region of interest" description="Disordered" evidence="1">
    <location>
        <begin position="43"/>
        <end position="164"/>
    </location>
</feature>
<name>A0A8B6F946_MYTGA</name>
<feature type="compositionally biased region" description="Basic and acidic residues" evidence="1">
    <location>
        <begin position="140"/>
        <end position="164"/>
    </location>
</feature>
<dbReference type="AlphaFoldDB" id="A0A8B6F946"/>
<accession>A0A8B6F946</accession>
<dbReference type="Proteomes" id="UP000596742">
    <property type="component" value="Unassembled WGS sequence"/>
</dbReference>
<feature type="compositionally biased region" description="Polar residues" evidence="1">
    <location>
        <begin position="56"/>
        <end position="66"/>
    </location>
</feature>
<feature type="compositionally biased region" description="Polar residues" evidence="1">
    <location>
        <begin position="82"/>
        <end position="98"/>
    </location>
</feature>
<evidence type="ECO:0000313" key="2">
    <source>
        <dbReference type="EMBL" id="VDI45154.1"/>
    </source>
</evidence>
<sequence length="164" mass="18163">MDETDVYEGVGSLKESIVDVLDPASLQDNNNTGSVLVETRLQDNLEKDNVSDMDETIQSLDSGKNSTKQDDESEQKEIISRDSGTLSPVSSGSKTHANVTKKIGSLNDALNPKISPKMDDSSDSSESRKQAPYLPGNHQMTKEKHPPKISRYERKINQPLRFKD</sequence>
<evidence type="ECO:0000313" key="3">
    <source>
        <dbReference type="Proteomes" id="UP000596742"/>
    </source>
</evidence>
<gene>
    <name evidence="2" type="ORF">MGAL_10B051795</name>
</gene>
<protein>
    <submittedName>
        <fullName evidence="2">Uncharacterized protein</fullName>
    </submittedName>
</protein>